<reference evidence="2 3" key="1">
    <citation type="submission" date="2018-06" db="EMBL/GenBank/DDBJ databases">
        <authorList>
            <consortium name="Pathogen Informatics"/>
            <person name="Doyle S."/>
        </authorList>
    </citation>
    <scope>NUCLEOTIDE SEQUENCE [LARGE SCALE GENOMIC DNA]</scope>
    <source>
        <strain evidence="2 3">NCTC10786</strain>
    </source>
</reference>
<dbReference type="AlphaFoldDB" id="A0A2X2USG7"/>
<organism evidence="2 3">
    <name type="scientific">Citrobacter koseri</name>
    <name type="common">Citrobacter diversus</name>
    <dbReference type="NCBI Taxonomy" id="545"/>
    <lineage>
        <taxon>Bacteria</taxon>
        <taxon>Pseudomonadati</taxon>
        <taxon>Pseudomonadota</taxon>
        <taxon>Gammaproteobacteria</taxon>
        <taxon>Enterobacterales</taxon>
        <taxon>Enterobacteriaceae</taxon>
        <taxon>Citrobacter</taxon>
    </lineage>
</organism>
<sequence>MNNKIHSLALLVNLGIYGVALPVMAGGDH</sequence>
<keyword evidence="1" id="KW-0472">Membrane</keyword>
<protein>
    <submittedName>
        <fullName evidence="2">Outer membrane receptor FepA</fullName>
    </submittedName>
</protein>
<evidence type="ECO:0000256" key="1">
    <source>
        <dbReference type="SAM" id="Phobius"/>
    </source>
</evidence>
<keyword evidence="1" id="KW-1133">Transmembrane helix</keyword>
<accession>A0A2X2USG7</accession>
<evidence type="ECO:0000313" key="3">
    <source>
        <dbReference type="Proteomes" id="UP000251584"/>
    </source>
</evidence>
<feature type="transmembrane region" description="Helical" evidence="1">
    <location>
        <begin position="7"/>
        <end position="25"/>
    </location>
</feature>
<dbReference type="EMBL" id="UAVY01000001">
    <property type="protein sequence ID" value="SQB21312.1"/>
    <property type="molecule type" value="Genomic_DNA"/>
</dbReference>
<keyword evidence="2" id="KW-0675">Receptor</keyword>
<gene>
    <name evidence="2" type="ORF">NCTC10786_00649</name>
</gene>
<keyword evidence="1" id="KW-0812">Transmembrane</keyword>
<dbReference type="Proteomes" id="UP000251584">
    <property type="component" value="Unassembled WGS sequence"/>
</dbReference>
<proteinExistence type="predicted"/>
<name>A0A2X2USG7_CITKO</name>
<evidence type="ECO:0000313" key="2">
    <source>
        <dbReference type="EMBL" id="SQB21312.1"/>
    </source>
</evidence>